<evidence type="ECO:0000313" key="3">
    <source>
        <dbReference type="Proteomes" id="UP000010796"/>
    </source>
</evidence>
<dbReference type="eggNOG" id="COG3291">
    <property type="taxonomic scope" value="Bacteria"/>
</dbReference>
<sequence>MKRTPFDINLRFIYLFLPLFLCLRFSVHVHGQGYNDNEWIFGYCGPNTENNYISFGKGDNPNVNTLPGTVVVGQDNNAIAIDPLTGEPIFYTNGELVYDGDNGPLEGMSPGINGDINGNQTVAISSLNFDIEGEKTYYIFYLSTSDQLQYAVVDMNAPGQATGNEPPRGEITDKDIQFGTAAGAIAVVKTPSSPSYLISYENGQLLSREITDTEGVFNETGNAALGFTPEKIAFDENSGTLALIPENAVDPIVLMDFDTSTGNFANPRPLDQSTGDASENYGGTGLAPDGDYFYYSKDDQLLRIPVDTLDADPQVVPITSPSGSTIRQIHDIKVGPDGQLYYIYQEEDDDAFYVGTVENPDHTVLEELTVDDNPFDGTDFCGSTFPSFAPNADIDVSVDFTYSPQMPCMNNPLQLTSQLTPPNIAVESYEWELSPPPTDQDGEEIELDLTEEHLLLPADATSEQNINVTLTVTLADGSTQTASQSITFQENNLQASFTPSDTTTCMTCIDLNEMLEVSSGEEGQGGSGGGGGGGGGIPGIPGGGSGGGQNGGSSYEYFWSNKKEEGWIPEGANEVCDPGTYWVLAREQGSSCYVYAETTVKMWDPVANEKVDDQTNNVWYFGNNAGLDFNPDPDDPDAPSPRPVEVPDGHPGWSIPEGTTTISDQAGDVLFYTDGQTVWDLNGNPMQDGENIGGDNTSAQSVIAVKVPQEQTLYYLFTTQSEGGNSTTKFSLVDIKGENQNGVGSVVSGDNFLFSPGTEQSAAIASGDTTWVMFHEVGNNTFRAYPATSQGIGQPVTSDVGTNHSFSNSAGTMKFSPDGEKVAVTIVDENGCSFVDVLDFDEETGELSEYATIDLGCEDEVYGLEFGGDSNKIFVSYQNGKGLEEYQIQAPEDDDDDDGGGNNCPTCFENAADQAALEQCIQDNVNVLANSAGTNFGAVQMGPNGQIYVAIPGATNIGTINPGADCNNSNYSQQQAVSTTGGTSNLGLPAYAQNSGSNIPDPEIAGPESLCLQDGIALGEFEGGGEPDIDTYTWTILDSEDQTVFTTSGPGDEFQILEYEFDSAGVYQVTLDVERCGNPDYYNGELTVEVIGPPPLTLTDDITLCSGSPITLTAIDDYDPAEGLYLFEWTNAAGEILGNTNSIEVTEESIYTVSVVLANSEEEDPAFQACSASSSVFVGPAFDFELNQDAESSCYEENYINFAPDTPVSGEWSYQLQGSTEDPTVLGEGYEWEVAVEELPAPGTYDIIFRAVDPILEGCIVEKRATLVVDPLPEFTINVITPTSECDNPSGSFEFTMLADAETVTIEEIDQEFSNVAEGETIGPFEDLPPGVYTITAENEGCTYTETVSIENTSPPDGLDDYSIVTSAERCTNDGILDGNILITFPADGTITEANYTITREEDGQQFTGSTADMPLAVPHGTYAIEISTPDGCAVAAPQTYEIQEKALVSFSVPSAPLACEIFFFEPENADVIDYTITAPDGAEITPQPNGLYPLDQEGLYLVRGEDPNGVDCPRTREMDLTLTGQVDYELEGPFYDCETGLRYEAVIAPGFDEADYVYLWRTFPQGEIIGRERIFTPTREGAYTLDVQPKTGTGCPAPWIEFDVPVIVRNVPVELTLEAGICSDNPEGTIRADFEAPASANIAVAWFRTDQNGINIRMPEFDGSSTITVTQAGQYQVQLINSTNGQECTVGSDEITVLNSDAEPPQLAESYTICAAEGVTETLEPEGNWTAYEWWREDQLMSTDPTFTPTEEGDYTLIVTDAAACSFAVTFEVIEDCGLKVTTPDAIIPGDPERNFVVYVNDFVDEISVLIYNRWGELIFHCIQENIPENAPFCPWDGKVNDKKVPVGTYPVVIKLKSNAQGVEQTIKKAIVVIE</sequence>
<feature type="compositionally biased region" description="Gly residues" evidence="1">
    <location>
        <begin position="522"/>
        <end position="551"/>
    </location>
</feature>
<dbReference type="STRING" id="926556.Echvi_0334"/>
<reference evidence="3" key="1">
    <citation type="submission" date="2012-02" db="EMBL/GenBank/DDBJ databases">
        <title>The complete genome of Echinicola vietnamensis DSM 17526.</title>
        <authorList>
            <person name="Lucas S."/>
            <person name="Copeland A."/>
            <person name="Lapidus A."/>
            <person name="Glavina del Rio T."/>
            <person name="Dalin E."/>
            <person name="Tice H."/>
            <person name="Bruce D."/>
            <person name="Goodwin L."/>
            <person name="Pitluck S."/>
            <person name="Peters L."/>
            <person name="Ovchinnikova G."/>
            <person name="Teshima H."/>
            <person name="Kyrpides N."/>
            <person name="Mavromatis K."/>
            <person name="Ivanova N."/>
            <person name="Brettin T."/>
            <person name="Detter J.C."/>
            <person name="Han C."/>
            <person name="Larimer F."/>
            <person name="Land M."/>
            <person name="Hauser L."/>
            <person name="Markowitz V."/>
            <person name="Cheng J.-F."/>
            <person name="Hugenholtz P."/>
            <person name="Woyke T."/>
            <person name="Wu D."/>
            <person name="Brambilla E."/>
            <person name="Klenk H.-P."/>
            <person name="Eisen J.A."/>
        </authorList>
    </citation>
    <scope>NUCLEOTIDE SEQUENCE [LARGE SCALE GENOMIC DNA]</scope>
    <source>
        <strain evidence="3">DSM 17526 / LMG 23754 / KMM 6221</strain>
    </source>
</reference>
<accession>L0FVE2</accession>
<dbReference type="PATRIC" id="fig|926556.3.peg.337"/>
<dbReference type="Proteomes" id="UP000010796">
    <property type="component" value="Chromosome"/>
</dbReference>
<dbReference type="EMBL" id="CP003346">
    <property type="protein sequence ID" value="AGA76625.1"/>
    <property type="molecule type" value="Genomic_DNA"/>
</dbReference>
<feature type="region of interest" description="Disordered" evidence="1">
    <location>
        <begin position="518"/>
        <end position="551"/>
    </location>
</feature>
<dbReference type="RefSeq" id="WP_015264192.1">
    <property type="nucleotide sequence ID" value="NC_019904.1"/>
</dbReference>
<keyword evidence="3" id="KW-1185">Reference proteome</keyword>
<dbReference type="HOGENOM" id="CLU_236304_0_0_10"/>
<dbReference type="Gene3D" id="2.60.40.10">
    <property type="entry name" value="Immunoglobulins"/>
    <property type="match status" value="1"/>
</dbReference>
<evidence type="ECO:0000256" key="1">
    <source>
        <dbReference type="SAM" id="MobiDB-lite"/>
    </source>
</evidence>
<dbReference type="Pfam" id="PF13585">
    <property type="entry name" value="CHU_C"/>
    <property type="match status" value="1"/>
</dbReference>
<dbReference type="OrthoDB" id="9765926at2"/>
<dbReference type="KEGG" id="evi:Echvi_0334"/>
<dbReference type="SUPFAM" id="SSF69304">
    <property type="entry name" value="Tricorn protease N-terminal domain"/>
    <property type="match status" value="1"/>
</dbReference>
<protein>
    <submittedName>
        <fullName evidence="2">Uncharacterized protein</fullName>
    </submittedName>
</protein>
<organism evidence="2 3">
    <name type="scientific">Echinicola vietnamensis (strain DSM 17526 / LMG 23754 / KMM 6221)</name>
    <dbReference type="NCBI Taxonomy" id="926556"/>
    <lineage>
        <taxon>Bacteria</taxon>
        <taxon>Pseudomonadati</taxon>
        <taxon>Bacteroidota</taxon>
        <taxon>Cytophagia</taxon>
        <taxon>Cytophagales</taxon>
        <taxon>Cyclobacteriaceae</taxon>
        <taxon>Echinicola</taxon>
    </lineage>
</organism>
<dbReference type="InterPro" id="IPR013783">
    <property type="entry name" value="Ig-like_fold"/>
</dbReference>
<dbReference type="InterPro" id="IPR011044">
    <property type="entry name" value="Quino_amine_DH_bsu"/>
</dbReference>
<proteinExistence type="predicted"/>
<gene>
    <name evidence="2" type="ordered locus">Echvi_0334</name>
</gene>
<dbReference type="SUPFAM" id="SSF50969">
    <property type="entry name" value="YVTN repeat-like/Quinoprotein amine dehydrogenase"/>
    <property type="match status" value="1"/>
</dbReference>
<feature type="region of interest" description="Disordered" evidence="1">
    <location>
        <begin position="628"/>
        <end position="649"/>
    </location>
</feature>
<evidence type="ECO:0000313" key="2">
    <source>
        <dbReference type="EMBL" id="AGA76625.1"/>
    </source>
</evidence>
<name>L0FVE2_ECHVK</name>